<feature type="compositionally biased region" description="Low complexity" evidence="4">
    <location>
        <begin position="382"/>
        <end position="402"/>
    </location>
</feature>
<dbReference type="SUPFAM" id="SSF50978">
    <property type="entry name" value="WD40 repeat-like"/>
    <property type="match status" value="1"/>
</dbReference>
<dbReference type="InterPro" id="IPR015943">
    <property type="entry name" value="WD40/YVTN_repeat-like_dom_sf"/>
</dbReference>
<dbReference type="PANTHER" id="PTHR22847">
    <property type="entry name" value="WD40 REPEAT PROTEIN"/>
    <property type="match status" value="1"/>
</dbReference>
<dbReference type="PROSITE" id="PS50082">
    <property type="entry name" value="WD_REPEATS_2"/>
    <property type="match status" value="5"/>
</dbReference>
<dbReference type="Gene3D" id="2.130.10.10">
    <property type="entry name" value="YVTN repeat-like/Quinoprotein amine dehydrogenase"/>
    <property type="match status" value="3"/>
</dbReference>
<reference evidence="5" key="1">
    <citation type="submission" date="2022-07" db="EMBL/GenBank/DDBJ databases">
        <title>Phylogenomic reconstructions and comparative analyses of Kickxellomycotina fungi.</title>
        <authorList>
            <person name="Reynolds N.K."/>
            <person name="Stajich J.E."/>
            <person name="Barry K."/>
            <person name="Grigoriev I.V."/>
            <person name="Crous P."/>
            <person name="Smith M.E."/>
        </authorList>
    </citation>
    <scope>NUCLEOTIDE SEQUENCE</scope>
    <source>
        <strain evidence="5">BCRC 34381</strain>
    </source>
</reference>
<dbReference type="Proteomes" id="UP001143981">
    <property type="component" value="Unassembled WGS sequence"/>
</dbReference>
<dbReference type="InterPro" id="IPR019775">
    <property type="entry name" value="WD40_repeat_CS"/>
</dbReference>
<name>A0A9W7YER2_9FUNG</name>
<feature type="repeat" description="WD" evidence="3">
    <location>
        <begin position="574"/>
        <end position="613"/>
    </location>
</feature>
<keyword evidence="1 3" id="KW-0853">WD repeat</keyword>
<feature type="region of interest" description="Disordered" evidence="4">
    <location>
        <begin position="205"/>
        <end position="234"/>
    </location>
</feature>
<dbReference type="GO" id="GO:1990234">
    <property type="term" value="C:transferase complex"/>
    <property type="evidence" value="ECO:0007669"/>
    <property type="project" value="UniProtKB-ARBA"/>
</dbReference>
<feature type="compositionally biased region" description="Low complexity" evidence="4">
    <location>
        <begin position="493"/>
        <end position="503"/>
    </location>
</feature>
<keyword evidence="6" id="KW-1185">Reference proteome</keyword>
<feature type="compositionally biased region" description="Basic and acidic residues" evidence="4">
    <location>
        <begin position="205"/>
        <end position="218"/>
    </location>
</feature>
<dbReference type="GO" id="GO:0140680">
    <property type="term" value="F:histone H3K36me/H3K36me2 demethylase activity"/>
    <property type="evidence" value="ECO:0007669"/>
    <property type="project" value="UniProtKB-EC"/>
</dbReference>
<evidence type="ECO:0000256" key="3">
    <source>
        <dbReference type="PROSITE-ProRule" id="PRU00221"/>
    </source>
</evidence>
<accession>A0A9W7YER2</accession>
<proteinExistence type="predicted"/>
<comment type="caution">
    <text evidence="5">The sequence shown here is derived from an EMBL/GenBank/DDBJ whole genome shotgun (WGS) entry which is preliminary data.</text>
</comment>
<feature type="repeat" description="WD" evidence="3">
    <location>
        <begin position="551"/>
        <end position="573"/>
    </location>
</feature>
<gene>
    <name evidence="5" type="primary">MDV1</name>
    <name evidence="5" type="ORF">LPJ61_002321</name>
</gene>
<evidence type="ECO:0000256" key="2">
    <source>
        <dbReference type="ARBA" id="ARBA00022737"/>
    </source>
</evidence>
<evidence type="ECO:0000313" key="6">
    <source>
        <dbReference type="Proteomes" id="UP001143981"/>
    </source>
</evidence>
<dbReference type="PROSITE" id="PS00678">
    <property type="entry name" value="WD_REPEATS_1"/>
    <property type="match status" value="4"/>
</dbReference>
<dbReference type="Pfam" id="PF00400">
    <property type="entry name" value="WD40"/>
    <property type="match status" value="5"/>
</dbReference>
<dbReference type="AlphaFoldDB" id="A0A9W7YER2"/>
<organism evidence="5 6">
    <name type="scientific">Coemansia biformis</name>
    <dbReference type="NCBI Taxonomy" id="1286918"/>
    <lineage>
        <taxon>Eukaryota</taxon>
        <taxon>Fungi</taxon>
        <taxon>Fungi incertae sedis</taxon>
        <taxon>Zoopagomycota</taxon>
        <taxon>Kickxellomycotina</taxon>
        <taxon>Kickxellomycetes</taxon>
        <taxon>Kickxellales</taxon>
        <taxon>Kickxellaceae</taxon>
        <taxon>Coemansia</taxon>
    </lineage>
</organism>
<sequence>MRQREANGGGESHARDYSASHGFIVDLVHKVFNRVGSQPLLRRLLHSGRGLASADAQQKRLTAARPWVGRSGAQPSTLTATMLLSGAPSIGESPSLLSGFNAFLASEQRGKECIRGARSPLASPTADNVPLLELSPEEFDAMLQSTPPDVLPSVLTERRSEYGEHLRRLERARKELMCKLADLDGRILRAVAERKDIDDRLRAIEGEKMDGPHEEVDRTGSQADCSSRRGGGMAASKEAGMSAAAAGAKTVVEDVSDESDDADCIAYQQDDAPRLRRLDGVFCGHYGAVTAVDSDSVLGLVASGSLDTQVRIWDTETGECKHTISGHSDIVRQVQFHDRFLLTASNDCHIRMWDLSLLDSVKPRASTMVLREEYVPGSQQCGSTGSASDAAAAGASPDTDGGAHTKMTLESTTPPMTPTIFRYMPPLELCCENTLIGHADAVTCFQATGDTLISGSADKTVREWDLVTGAMRQTIDVTWAVRDSLASRVGSIRPPASRPRPASTWGAAPNRGAPLARPSLPFGAVDEHPARGSETGNGGFIGALQFYEFALATGSADGCLRLWDLRTTQAHRQMHGHTQPVTSLHFDDRSVVTGSLDGTVILWDLRTGHILQRLELGDSVTSVQLRQRGAGGAASYDVECWAAAQDPFLHRYMANSMQRVRYASDHGQSNTRRSQAQIAQQSAGDSAITRIRCRDESTMVTGDASGIVKVWHI</sequence>
<dbReference type="OrthoDB" id="496at2759"/>
<evidence type="ECO:0000313" key="5">
    <source>
        <dbReference type="EMBL" id="KAJ1731867.1"/>
    </source>
</evidence>
<feature type="repeat" description="WD" evidence="3">
    <location>
        <begin position="324"/>
        <end position="356"/>
    </location>
</feature>
<dbReference type="SMART" id="SM00320">
    <property type="entry name" value="WD40"/>
    <property type="match status" value="6"/>
</dbReference>
<feature type="repeat" description="WD" evidence="3">
    <location>
        <begin position="282"/>
        <end position="323"/>
    </location>
</feature>
<dbReference type="PRINTS" id="PR00320">
    <property type="entry name" value="GPROTEINBRPT"/>
</dbReference>
<dbReference type="InterPro" id="IPR001680">
    <property type="entry name" value="WD40_rpt"/>
</dbReference>
<keyword evidence="2" id="KW-0677">Repeat</keyword>
<dbReference type="EC" id="1.14.11.27" evidence="5"/>
<evidence type="ECO:0000256" key="1">
    <source>
        <dbReference type="ARBA" id="ARBA00022574"/>
    </source>
</evidence>
<dbReference type="PROSITE" id="PS50294">
    <property type="entry name" value="WD_REPEATS_REGION"/>
    <property type="match status" value="4"/>
</dbReference>
<evidence type="ECO:0000256" key="4">
    <source>
        <dbReference type="SAM" id="MobiDB-lite"/>
    </source>
</evidence>
<dbReference type="InterPro" id="IPR036322">
    <property type="entry name" value="WD40_repeat_dom_sf"/>
</dbReference>
<feature type="compositionally biased region" description="Low complexity" evidence="4">
    <location>
        <begin position="674"/>
        <end position="683"/>
    </location>
</feature>
<keyword evidence="5" id="KW-0560">Oxidoreductase</keyword>
<feature type="region of interest" description="Disordered" evidence="4">
    <location>
        <begin position="663"/>
        <end position="683"/>
    </location>
</feature>
<protein>
    <submittedName>
        <fullName evidence="5">Mitochondrial fission protein</fullName>
        <ecNumber evidence="5">1.14.11.27</ecNumber>
    </submittedName>
</protein>
<dbReference type="EMBL" id="JANBOI010000282">
    <property type="protein sequence ID" value="KAJ1731867.1"/>
    <property type="molecule type" value="Genomic_DNA"/>
</dbReference>
<feature type="region of interest" description="Disordered" evidence="4">
    <location>
        <begin position="377"/>
        <end position="412"/>
    </location>
</feature>
<feature type="region of interest" description="Disordered" evidence="4">
    <location>
        <begin position="491"/>
        <end position="519"/>
    </location>
</feature>
<feature type="repeat" description="WD" evidence="3">
    <location>
        <begin position="435"/>
        <end position="474"/>
    </location>
</feature>
<dbReference type="PANTHER" id="PTHR22847:SF637">
    <property type="entry name" value="WD REPEAT DOMAIN 5B"/>
    <property type="match status" value="1"/>
</dbReference>
<dbReference type="InterPro" id="IPR020472">
    <property type="entry name" value="WD40_PAC1"/>
</dbReference>